<evidence type="ECO:0000313" key="9">
    <source>
        <dbReference type="EMBL" id="KAG5651061.1"/>
    </source>
</evidence>
<dbReference type="PANTHER" id="PTHR33307:SF6">
    <property type="entry name" value="ALPHA-RHAMNOSIDASE (EUROFUNG)-RELATED"/>
    <property type="match status" value="1"/>
</dbReference>
<dbReference type="InterPro" id="IPR013737">
    <property type="entry name" value="Bac_rhamnosid_N"/>
</dbReference>
<feature type="signal peptide" evidence="4">
    <location>
        <begin position="1"/>
        <end position="26"/>
    </location>
</feature>
<dbReference type="Proteomes" id="UP000717328">
    <property type="component" value="Unassembled WGS sequence"/>
</dbReference>
<dbReference type="Gene3D" id="2.60.120.260">
    <property type="entry name" value="Galactose-binding domain-like"/>
    <property type="match status" value="4"/>
</dbReference>
<keyword evidence="3" id="KW-0378">Hydrolase</keyword>
<organism evidence="9 10">
    <name type="scientific">Sphagnurus paluster</name>
    <dbReference type="NCBI Taxonomy" id="117069"/>
    <lineage>
        <taxon>Eukaryota</taxon>
        <taxon>Fungi</taxon>
        <taxon>Dikarya</taxon>
        <taxon>Basidiomycota</taxon>
        <taxon>Agaricomycotina</taxon>
        <taxon>Agaricomycetes</taxon>
        <taxon>Agaricomycetidae</taxon>
        <taxon>Agaricales</taxon>
        <taxon>Tricholomatineae</taxon>
        <taxon>Lyophyllaceae</taxon>
        <taxon>Sphagnurus</taxon>
    </lineage>
</organism>
<dbReference type="OrthoDB" id="10036721at2759"/>
<evidence type="ECO:0000259" key="8">
    <source>
        <dbReference type="Pfam" id="PF17390"/>
    </source>
</evidence>
<dbReference type="InterPro" id="IPR008902">
    <property type="entry name" value="Rhamnosid_concanavalin"/>
</dbReference>
<dbReference type="InterPro" id="IPR016007">
    <property type="entry name" value="Alpha_rhamnosid"/>
</dbReference>
<name>A0A9P7KKY3_9AGAR</name>
<dbReference type="Gene3D" id="2.60.40.10">
    <property type="entry name" value="Immunoglobulins"/>
    <property type="match status" value="1"/>
</dbReference>
<sequence length="1254" mass="135831">MFFVILNFRRVLKIALLAAQTTLSNLQVENKITPVGIDVKPRFSWTVAFGLGQRGLVQTTYYIYVSAKAAGSSDVWNSKTISSKRTYLIDYDGPTLASDTRYFWSVTSSTSAGSLSASSNFTTGFFSASDWNPSIWIGKPIICQAIPDALSTNFRAASWIWTSESDPPNAPPGDRAFRKTYISPNGKTATSALILITADDQFSLYVNGNLVGSSPTTPEIWKSSQKFTVPLSRSSNLFAVRATNLPDIGHGGDGPAGLLASIQITFSDGTTTLVSTDASWRSIKTIPANFQFASTDDSSWPSVTVLASYGSGPWGAGVNFPCGDISLNDATWIWSSESELPIAPAQPRAFRKTFQTPAGKTLKAAFILLAVDDGYDLYVNGVLIGSSPIQLDIWKSPQRFTVPLSASSSTLFAIKGTNLPDRNDGGPSPAGLIATIQIVYTDETSTLIFSDSTWKVNKDVRVGFELPSTDDSSWSSSTVIGKFGVDPWGTQLTFSNALAENPAPLLRKEFNVTKAISFARLYYAVGGYASITLNGAPASDLVLTPGFTKYDAQTQYVVIDVASKLKVGINAIGVELGRSHYSVTQPTAWGWNAAPWKAEPALRCVLSIGYTDGTAVRVTSDTTWQYINGPTRLDDVFGGENYDASYLKPGFDTAGYSASGWSNFQAVTGPKGVLVRQREPPSRVVQSMRPVSISQPIQGIYVAEFERVVAGWAKITVTGPAKSVITIRYGEKLKSDRTVAYEDESHTYANNFQTDRFWLTGTGAPEVFEPKFSYKGYQYVQLEGWPANSAPTAATIVGQVVRDDLASRGGFESSSGLLNDMHQAAVNTMLNNMHSIPEDCPTYGKNGWSGDAMLSTEMFLTNFGAEELLAKYVRDLAESRPNGSGPPALIAPDSNWGANTQAPPWHSAFILIPWWLYQYRGDRRVLEDNYESMKSYVAFELSRSPNNIASTKFGDWMTPETDPSGGNAPEDGRISATAYLYKMLTTMNQIALTLGISSDATTFSNQAANVKTAFNNAFLSKNTGYYAGVGDSGYRQTHNLLALAFDLAPNATSAQTIADGISRDVVARSNHLNTGALGTKYILPILTQYNHADTAMSVARQTTFPSWGFWIENDATTMWEHWTVQSRSRNHLSLATFEDWLYKHVAGIQLNSTAFETITIAPAHTAHLSLVRAWTTTPFGNITVDWANTSPSIRIDVGIPIGITATVVLPASNAALVLESGKTLAVQGIKVLSTDNGTVRVSVGSGKFSFTIAK</sequence>
<evidence type="ECO:0000256" key="3">
    <source>
        <dbReference type="ARBA" id="ARBA00022801"/>
    </source>
</evidence>
<dbReference type="AlphaFoldDB" id="A0A9P7KKY3"/>
<dbReference type="Pfam" id="PF25788">
    <property type="entry name" value="Ig_Rha78A_N"/>
    <property type="match status" value="1"/>
</dbReference>
<dbReference type="PANTHER" id="PTHR33307">
    <property type="entry name" value="ALPHA-RHAMNOSIDASE (EUROFUNG)"/>
    <property type="match status" value="1"/>
</dbReference>
<proteinExistence type="predicted"/>
<feature type="domain" description="Alpha-L-rhamnosidase six-hairpin glycosidase" evidence="7">
    <location>
        <begin position="809"/>
        <end position="1145"/>
    </location>
</feature>
<protein>
    <recommendedName>
        <fullName evidence="2">alpha-L-rhamnosidase</fullName>
        <ecNumber evidence="2">3.2.1.40</ecNumber>
    </recommendedName>
</protein>
<evidence type="ECO:0000256" key="2">
    <source>
        <dbReference type="ARBA" id="ARBA00012652"/>
    </source>
</evidence>
<dbReference type="Gene3D" id="1.50.10.10">
    <property type="match status" value="1"/>
</dbReference>
<dbReference type="EC" id="3.2.1.40" evidence="2"/>
<feature type="domain" description="Bacterial alpha-L-rhamnosidase N-terminal" evidence="6">
    <location>
        <begin position="514"/>
        <end position="686"/>
    </location>
</feature>
<dbReference type="InterPro" id="IPR012341">
    <property type="entry name" value="6hp_glycosidase-like_sf"/>
</dbReference>
<reference evidence="9" key="2">
    <citation type="submission" date="2021-10" db="EMBL/GenBank/DDBJ databases">
        <title>Phylogenomics reveals ancestral predisposition of the termite-cultivated fungus Termitomyces towards a domesticated lifestyle.</title>
        <authorList>
            <person name="Auxier B."/>
            <person name="Grum-Grzhimaylo A."/>
            <person name="Cardenas M.E."/>
            <person name="Lodge J.D."/>
            <person name="Laessoe T."/>
            <person name="Pedersen O."/>
            <person name="Smith M.E."/>
            <person name="Kuyper T.W."/>
            <person name="Franco-Molano E.A."/>
            <person name="Baroni T.J."/>
            <person name="Aanen D.K."/>
        </authorList>
    </citation>
    <scope>NUCLEOTIDE SEQUENCE</scope>
    <source>
        <strain evidence="9">D49</strain>
    </source>
</reference>
<dbReference type="Pfam" id="PF17390">
    <property type="entry name" value="Bac_rhamnosid_C"/>
    <property type="match status" value="1"/>
</dbReference>
<evidence type="ECO:0000259" key="7">
    <source>
        <dbReference type="Pfam" id="PF17389"/>
    </source>
</evidence>
<feature type="domain" description="Alpha-L-rhamnosidase concanavalin-like" evidence="5">
    <location>
        <begin position="699"/>
        <end position="800"/>
    </location>
</feature>
<feature type="domain" description="Alpha-L-rhamnosidase C-terminal" evidence="8">
    <location>
        <begin position="1147"/>
        <end position="1219"/>
    </location>
</feature>
<reference evidence="9" key="1">
    <citation type="submission" date="2021-02" db="EMBL/GenBank/DDBJ databases">
        <authorList>
            <person name="Nieuwenhuis M."/>
            <person name="Van De Peppel L.J.J."/>
        </authorList>
    </citation>
    <scope>NUCLEOTIDE SEQUENCE</scope>
    <source>
        <strain evidence="9">D49</strain>
    </source>
</reference>
<dbReference type="InterPro" id="IPR035398">
    <property type="entry name" value="Bac_rhamnosid_C"/>
</dbReference>
<dbReference type="InterPro" id="IPR035396">
    <property type="entry name" value="Bac_rhamnosid6H"/>
</dbReference>
<dbReference type="InterPro" id="IPR013783">
    <property type="entry name" value="Ig-like_fold"/>
</dbReference>
<dbReference type="EMBL" id="JABCKI010000305">
    <property type="protein sequence ID" value="KAG5651061.1"/>
    <property type="molecule type" value="Genomic_DNA"/>
</dbReference>
<dbReference type="InterPro" id="IPR008928">
    <property type="entry name" value="6-hairpin_glycosidase_sf"/>
</dbReference>
<dbReference type="GO" id="GO:0005975">
    <property type="term" value="P:carbohydrate metabolic process"/>
    <property type="evidence" value="ECO:0007669"/>
    <property type="project" value="InterPro"/>
</dbReference>
<evidence type="ECO:0000256" key="1">
    <source>
        <dbReference type="ARBA" id="ARBA00001445"/>
    </source>
</evidence>
<dbReference type="Pfam" id="PF05592">
    <property type="entry name" value="Bac_rhamnosid"/>
    <property type="match status" value="1"/>
</dbReference>
<dbReference type="Pfam" id="PF08531">
    <property type="entry name" value="Bac_rhamnosid_N"/>
    <property type="match status" value="1"/>
</dbReference>
<comment type="catalytic activity">
    <reaction evidence="1">
        <text>Hydrolysis of terminal non-reducing alpha-L-rhamnose residues in alpha-L-rhamnosides.</text>
        <dbReference type="EC" id="3.2.1.40"/>
    </reaction>
</comment>
<keyword evidence="4" id="KW-0732">Signal</keyword>
<dbReference type="GO" id="GO:0030596">
    <property type="term" value="F:alpha-L-rhamnosidase activity"/>
    <property type="evidence" value="ECO:0007669"/>
    <property type="project" value="UniProtKB-EC"/>
</dbReference>
<evidence type="ECO:0000259" key="6">
    <source>
        <dbReference type="Pfam" id="PF08531"/>
    </source>
</evidence>
<keyword evidence="10" id="KW-1185">Reference proteome</keyword>
<gene>
    <name evidence="9" type="ORF">H0H81_010043</name>
</gene>
<dbReference type="Gene3D" id="2.60.420.10">
    <property type="entry name" value="Maltose phosphorylase, domain 3"/>
    <property type="match status" value="1"/>
</dbReference>
<accession>A0A9P7KKY3</accession>
<dbReference type="Pfam" id="PF17389">
    <property type="entry name" value="Bac_rhamnosid6H"/>
    <property type="match status" value="1"/>
</dbReference>
<evidence type="ECO:0000259" key="5">
    <source>
        <dbReference type="Pfam" id="PF05592"/>
    </source>
</evidence>
<evidence type="ECO:0000313" key="10">
    <source>
        <dbReference type="Proteomes" id="UP000717328"/>
    </source>
</evidence>
<feature type="chain" id="PRO_5040314469" description="alpha-L-rhamnosidase" evidence="4">
    <location>
        <begin position="27"/>
        <end position="1254"/>
    </location>
</feature>
<dbReference type="SUPFAM" id="SSF48208">
    <property type="entry name" value="Six-hairpin glycosidases"/>
    <property type="match status" value="1"/>
</dbReference>
<evidence type="ECO:0000256" key="4">
    <source>
        <dbReference type="SAM" id="SignalP"/>
    </source>
</evidence>
<comment type="caution">
    <text evidence="9">The sequence shown here is derived from an EMBL/GenBank/DDBJ whole genome shotgun (WGS) entry which is preliminary data.</text>
</comment>